<feature type="transmembrane region" description="Helical" evidence="14">
    <location>
        <begin position="263"/>
        <end position="283"/>
    </location>
</feature>
<keyword evidence="10" id="KW-0067">ATP-binding</keyword>
<evidence type="ECO:0000256" key="11">
    <source>
        <dbReference type="ARBA" id="ARBA00022989"/>
    </source>
</evidence>
<feature type="transmembrane region" description="Helical" evidence="14">
    <location>
        <begin position="223"/>
        <end position="243"/>
    </location>
</feature>
<evidence type="ECO:0000256" key="5">
    <source>
        <dbReference type="ARBA" id="ARBA00022553"/>
    </source>
</evidence>
<name>A0ABU9XJV7_9BACI</name>
<dbReference type="PANTHER" id="PTHR45528:SF1">
    <property type="entry name" value="SENSOR HISTIDINE KINASE CPXA"/>
    <property type="match status" value="1"/>
</dbReference>
<dbReference type="SMART" id="SM00388">
    <property type="entry name" value="HisKA"/>
    <property type="match status" value="1"/>
</dbReference>
<evidence type="ECO:0000256" key="9">
    <source>
        <dbReference type="ARBA" id="ARBA00022777"/>
    </source>
</evidence>
<dbReference type="Pfam" id="PF02518">
    <property type="entry name" value="HATPase_c"/>
    <property type="match status" value="1"/>
</dbReference>
<feature type="domain" description="HAMP" evidence="16">
    <location>
        <begin position="421"/>
        <end position="466"/>
    </location>
</feature>
<dbReference type="EC" id="2.7.13.3" evidence="3"/>
<keyword evidence="4" id="KW-1003">Cell membrane</keyword>
<evidence type="ECO:0000259" key="15">
    <source>
        <dbReference type="PROSITE" id="PS50109"/>
    </source>
</evidence>
<dbReference type="Pfam" id="PF00512">
    <property type="entry name" value="HisKA"/>
    <property type="match status" value="1"/>
</dbReference>
<reference evidence="17 18" key="1">
    <citation type="submission" date="2024-05" db="EMBL/GenBank/DDBJ databases">
        <authorList>
            <person name="Haq I."/>
            <person name="Ullah Z."/>
            <person name="Ahmad R."/>
            <person name="Li M."/>
            <person name="Tong Y."/>
        </authorList>
    </citation>
    <scope>NUCLEOTIDE SEQUENCE [LARGE SCALE GENOMIC DNA]</scope>
    <source>
        <strain evidence="17 18">16A2E</strain>
    </source>
</reference>
<evidence type="ECO:0000256" key="6">
    <source>
        <dbReference type="ARBA" id="ARBA00022679"/>
    </source>
</evidence>
<keyword evidence="5" id="KW-0597">Phosphoprotein</keyword>
<dbReference type="CDD" id="cd00082">
    <property type="entry name" value="HisKA"/>
    <property type="match status" value="1"/>
</dbReference>
<evidence type="ECO:0000256" key="7">
    <source>
        <dbReference type="ARBA" id="ARBA00022692"/>
    </source>
</evidence>
<keyword evidence="18" id="KW-1185">Reference proteome</keyword>
<evidence type="ECO:0000256" key="14">
    <source>
        <dbReference type="SAM" id="Phobius"/>
    </source>
</evidence>
<sequence length="695" mass="80396">MGTRWRSRLIFGLASLLIAFGLAGISNLVKNHAKYDEVDFFHTEQYEESLHEFQYLLTRFDLIGYTQSEAINSIEITEDDVEQFKLEYRVTEEANSDIHQLIRSTKEREIMDYFNAFESEPTKQSYSNYQEIYYYYLTDTETGGFYTNLHVEDVEQFNQTIRESNFPVLHRESIAFNTSQFFPEALHHVASEYEGSFVLIDNEANPIIDAYYTYKKNKTLLNYYGISGVVALIIGLFIILKQLKRMFVIRENMPKLKQFYQTLPVDISILVLVLFLLLGFVWIGDSARLFNYQVGYRSMNDGYSDPSWSGYIVRLIGITMVVGASIVQIRLLYLRLKPKYTRVKEIKNSVAIQFLKACQALFIKKGKKPKLVIWLSVVLLFFPLAFLSFWKYNVEMEHRIIILLLTLPTFMILIIRAAYFQQISRTISEIAAGESSADLPVLGKSNLTALAQEVNDVKEGVKRSLEQQARSERLKTELITNVSHDLRTPLTSIISYTELLKNPRLTEEQREHYIEVIDRKSKRLNLLIEDLFEASKMASGNIELEKANVDIIQLLQQALGEYEEKIEASELDFRVKLPTNSVFTYADGQKLWRVFDNLIENIIKYALENTRVYIAVQTVEEQIAIEFKNITREELGENTEELLERFKRGDTARNTEGSGLGLAIAKSIIDLHDGTFDMEVDGDLFKITILLKRTE</sequence>
<comment type="subcellular location">
    <subcellularLocation>
        <location evidence="2">Cell membrane</location>
        <topology evidence="2">Multi-pass membrane protein</topology>
    </subcellularLocation>
</comment>
<dbReference type="InterPro" id="IPR003594">
    <property type="entry name" value="HATPase_dom"/>
</dbReference>
<gene>
    <name evidence="17" type="ORF">ABC228_13950</name>
</gene>
<dbReference type="SMART" id="SM00387">
    <property type="entry name" value="HATPase_c"/>
    <property type="match status" value="1"/>
</dbReference>
<comment type="caution">
    <text evidence="17">The sequence shown here is derived from an EMBL/GenBank/DDBJ whole genome shotgun (WGS) entry which is preliminary data.</text>
</comment>
<organism evidence="17 18">
    <name type="scientific">Ornithinibacillus xuwenensis</name>
    <dbReference type="NCBI Taxonomy" id="3144668"/>
    <lineage>
        <taxon>Bacteria</taxon>
        <taxon>Bacillati</taxon>
        <taxon>Bacillota</taxon>
        <taxon>Bacilli</taxon>
        <taxon>Bacillales</taxon>
        <taxon>Bacillaceae</taxon>
        <taxon>Ornithinibacillus</taxon>
    </lineage>
</organism>
<comment type="catalytic activity">
    <reaction evidence="1">
        <text>ATP + protein L-histidine = ADP + protein N-phospho-L-histidine.</text>
        <dbReference type="EC" id="2.7.13.3"/>
    </reaction>
</comment>
<keyword evidence="7 14" id="KW-0812">Transmembrane</keyword>
<feature type="domain" description="Histidine kinase" evidence="15">
    <location>
        <begin position="481"/>
        <end position="695"/>
    </location>
</feature>
<dbReference type="PROSITE" id="PS50109">
    <property type="entry name" value="HIS_KIN"/>
    <property type="match status" value="1"/>
</dbReference>
<evidence type="ECO:0000256" key="4">
    <source>
        <dbReference type="ARBA" id="ARBA00022475"/>
    </source>
</evidence>
<dbReference type="RefSeq" id="WP_345825758.1">
    <property type="nucleotide sequence ID" value="NZ_JBDIML010000004.1"/>
</dbReference>
<feature type="transmembrane region" description="Helical" evidence="14">
    <location>
        <begin position="311"/>
        <end position="333"/>
    </location>
</feature>
<dbReference type="PROSITE" id="PS50885">
    <property type="entry name" value="HAMP"/>
    <property type="match status" value="1"/>
</dbReference>
<evidence type="ECO:0000313" key="18">
    <source>
        <dbReference type="Proteomes" id="UP001444625"/>
    </source>
</evidence>
<dbReference type="InterPro" id="IPR036890">
    <property type="entry name" value="HATPase_C_sf"/>
</dbReference>
<keyword evidence="13 14" id="KW-0472">Membrane</keyword>
<dbReference type="InterPro" id="IPR036097">
    <property type="entry name" value="HisK_dim/P_sf"/>
</dbReference>
<dbReference type="PANTHER" id="PTHR45528">
    <property type="entry name" value="SENSOR HISTIDINE KINASE CPXA"/>
    <property type="match status" value="1"/>
</dbReference>
<evidence type="ECO:0000256" key="3">
    <source>
        <dbReference type="ARBA" id="ARBA00012438"/>
    </source>
</evidence>
<evidence type="ECO:0000256" key="13">
    <source>
        <dbReference type="ARBA" id="ARBA00023136"/>
    </source>
</evidence>
<dbReference type="InterPro" id="IPR003661">
    <property type="entry name" value="HisK_dim/P_dom"/>
</dbReference>
<evidence type="ECO:0000256" key="12">
    <source>
        <dbReference type="ARBA" id="ARBA00023012"/>
    </source>
</evidence>
<keyword evidence="6" id="KW-0808">Transferase</keyword>
<dbReference type="InterPro" id="IPR050398">
    <property type="entry name" value="HssS/ArlS-like"/>
</dbReference>
<dbReference type="SUPFAM" id="SSF55874">
    <property type="entry name" value="ATPase domain of HSP90 chaperone/DNA topoisomerase II/histidine kinase"/>
    <property type="match status" value="1"/>
</dbReference>
<dbReference type="Proteomes" id="UP001444625">
    <property type="component" value="Unassembled WGS sequence"/>
</dbReference>
<feature type="transmembrane region" description="Helical" evidence="14">
    <location>
        <begin position="398"/>
        <end position="419"/>
    </location>
</feature>
<keyword evidence="8" id="KW-0547">Nucleotide-binding</keyword>
<dbReference type="InterPro" id="IPR005467">
    <property type="entry name" value="His_kinase_dom"/>
</dbReference>
<keyword evidence="9 17" id="KW-0418">Kinase</keyword>
<accession>A0ABU9XJV7</accession>
<evidence type="ECO:0000313" key="17">
    <source>
        <dbReference type="EMBL" id="MEN2768280.1"/>
    </source>
</evidence>
<proteinExistence type="predicted"/>
<evidence type="ECO:0000256" key="10">
    <source>
        <dbReference type="ARBA" id="ARBA00022840"/>
    </source>
</evidence>
<keyword evidence="12" id="KW-0902">Two-component regulatory system</keyword>
<dbReference type="SUPFAM" id="SSF47384">
    <property type="entry name" value="Homodimeric domain of signal transducing histidine kinase"/>
    <property type="match status" value="1"/>
</dbReference>
<evidence type="ECO:0000259" key="16">
    <source>
        <dbReference type="PROSITE" id="PS50885"/>
    </source>
</evidence>
<dbReference type="InterPro" id="IPR003660">
    <property type="entry name" value="HAMP_dom"/>
</dbReference>
<keyword evidence="11 14" id="KW-1133">Transmembrane helix</keyword>
<protein>
    <recommendedName>
        <fullName evidence="3">histidine kinase</fullName>
        <ecNumber evidence="3">2.7.13.3</ecNumber>
    </recommendedName>
</protein>
<dbReference type="Gene3D" id="3.30.565.10">
    <property type="entry name" value="Histidine kinase-like ATPase, C-terminal domain"/>
    <property type="match status" value="1"/>
</dbReference>
<evidence type="ECO:0000256" key="1">
    <source>
        <dbReference type="ARBA" id="ARBA00000085"/>
    </source>
</evidence>
<evidence type="ECO:0000256" key="2">
    <source>
        <dbReference type="ARBA" id="ARBA00004651"/>
    </source>
</evidence>
<dbReference type="Gene3D" id="1.10.287.130">
    <property type="match status" value="1"/>
</dbReference>
<feature type="transmembrane region" description="Helical" evidence="14">
    <location>
        <begin position="371"/>
        <end position="392"/>
    </location>
</feature>
<evidence type="ECO:0000256" key="8">
    <source>
        <dbReference type="ARBA" id="ARBA00022741"/>
    </source>
</evidence>
<dbReference type="GO" id="GO:0016301">
    <property type="term" value="F:kinase activity"/>
    <property type="evidence" value="ECO:0007669"/>
    <property type="project" value="UniProtKB-KW"/>
</dbReference>
<dbReference type="EMBL" id="JBDIML010000004">
    <property type="protein sequence ID" value="MEN2768280.1"/>
    <property type="molecule type" value="Genomic_DNA"/>
</dbReference>